<reference evidence="7" key="1">
    <citation type="journal article" date="2019" name="Front. Microbiol.">
        <title>Metagenomic Investigation of Torque Teno Mini Virus-SH in Hematological Patients.</title>
        <authorList>
            <person name="Bal A."/>
            <person name="Oriol G."/>
            <person name="Josset L."/>
            <person name="Generenaz L."/>
            <person name="Sarkozy C."/>
            <person name="Sesques P."/>
            <person name="Salles G."/>
            <person name="Morfin F."/>
            <person name="Lina B."/>
            <person name="Becker J."/>
            <person name="Reynier F."/>
            <person name="Mallet F."/>
            <person name="Pachot A."/>
            <person name="Cheynet V."/>
            <person name="Brengel-Pesce K."/>
            <person name="Trouillet-Assant S."/>
        </authorList>
    </citation>
    <scope>NUCLEOTIDE SEQUENCE</scope>
    <source>
        <strain evidence="7">IR27T3</strain>
        <strain evidence="8">IR27T7C1</strain>
    </source>
</reference>
<evidence type="ECO:0000256" key="6">
    <source>
        <dbReference type="RuleBase" id="RU361230"/>
    </source>
</evidence>
<comment type="similarity">
    <text evidence="2 6">Belongs to the anelloviridae capsid protein family.</text>
</comment>
<evidence type="ECO:0000256" key="5">
    <source>
        <dbReference type="ARBA" id="ARBA00022844"/>
    </source>
</evidence>
<sequence length="653" mass="77670">MPPFNFYRRRWYPNRWRRTRRWIRRRRPRPPFRRRFHRRNWVRRRRFFTKRHKKLKKLKLSVWQPRTIHKCRIKGLLCLTTCGKGRVNHNSILTMESYVPESEPGGGAWSILQVSLRVLWDEYTAFRNWWTSSNQGLPLTRYLGGQLKFYRSKQTDYIAIVNTCPPFDVTRDIYLNTQPSRAIMHKYKIIVPRLDRKIYRKPYVKKNIKPPALFTNKWFFQREIYNQPFFTVQTSCCSLDQVFGPDTEINTNLSFISLNCDFFQNPQWGDLPETGYRPKYTGTSNTYLFRAQNGTYNGTGYKELTPLFNTKNITQGKPLTADNWSDMKKQLTNKEYWGNPFDPNYLHSHTYWYGPYPTETNFKSATLVQLHEVFLTCRYNPFRDKSKGNKVYLKSTSLQQGSMLSLPQNEQILIQDMPLWLIFWAWEDWIVKSKPIQHLLQDYQIIIQSKYIYPPRTAYVPLDKYFAETTHETNLTETDKANWHPKVEMQQYSTQNIALTGPLSPKITNTKSIETHMYYNLLFKWGGCPAPMENITDPAEQETFPTPGNIIQGLEIQDPKTPEQYTIWDWDERRGIITAKGSKRIKSDFETSTYFTEHGAKDPETQAPQQKIYAAPPQTEKTEDYINQLKQLQRDLKHRIHELLKTKKLFPIL</sequence>
<comment type="subcellular location">
    <subcellularLocation>
        <location evidence="1 6">Virion</location>
    </subcellularLocation>
</comment>
<name>A0A6G6CHS6_9VIRU</name>
<keyword evidence="3 6" id="KW-1140">T=1 icosahedral capsid protein</keyword>
<evidence type="ECO:0000313" key="7">
    <source>
        <dbReference type="EMBL" id="QID92092.1"/>
    </source>
</evidence>
<organism evidence="7">
    <name type="scientific">TTV-like mini virus</name>
    <dbReference type="NCBI Taxonomy" id="93678"/>
    <lineage>
        <taxon>Viruses</taxon>
        <taxon>Monodnaviria</taxon>
        <taxon>Shotokuvirae</taxon>
        <taxon>Commensaviricota</taxon>
        <taxon>Cardeaviricetes</taxon>
        <taxon>Sanitavirales</taxon>
        <taxon>Anelloviridae</taxon>
        <taxon>Betatorquevirus</taxon>
    </lineage>
</organism>
<evidence type="ECO:0000256" key="3">
    <source>
        <dbReference type="ARBA" id="ARBA00022431"/>
    </source>
</evidence>
<evidence type="ECO:0000256" key="4">
    <source>
        <dbReference type="ARBA" id="ARBA00022561"/>
    </source>
</evidence>
<dbReference type="InterPro" id="IPR004219">
    <property type="entry name" value="TTvirus_Unk"/>
</dbReference>
<evidence type="ECO:0000313" key="8">
    <source>
        <dbReference type="EMBL" id="QID92096.1"/>
    </source>
</evidence>
<protein>
    <recommendedName>
        <fullName evidence="6">Capsid protein</fullName>
    </recommendedName>
</protein>
<dbReference type="EMBL" id="MN249915">
    <property type="protein sequence ID" value="QID92092.1"/>
    <property type="molecule type" value="Genomic_DNA"/>
</dbReference>
<dbReference type="EMBL" id="MN249919">
    <property type="protein sequence ID" value="QID92096.1"/>
    <property type="molecule type" value="Genomic_DNA"/>
</dbReference>
<dbReference type="Pfam" id="PF02956">
    <property type="entry name" value="TT_ORF1"/>
    <property type="match status" value="1"/>
</dbReference>
<dbReference type="GO" id="GO:0039615">
    <property type="term" value="C:T=1 icosahedral viral capsid"/>
    <property type="evidence" value="ECO:0007669"/>
    <property type="project" value="UniProtKB-UniRule"/>
</dbReference>
<evidence type="ECO:0000256" key="2">
    <source>
        <dbReference type="ARBA" id="ARBA00006131"/>
    </source>
</evidence>
<proteinExistence type="inferred from homology"/>
<evidence type="ECO:0000256" key="1">
    <source>
        <dbReference type="ARBA" id="ARBA00004328"/>
    </source>
</evidence>
<comment type="function">
    <text evidence="6">Self-assembles to form an icosahedral capsid.</text>
</comment>
<keyword evidence="5 6" id="KW-0946">Virion</keyword>
<keyword evidence="4 6" id="KW-0167">Capsid protein</keyword>
<accession>A0A6G6CHS6</accession>